<dbReference type="InterPro" id="IPR044023">
    <property type="entry name" value="Ig_7"/>
</dbReference>
<organism evidence="3 4">
    <name type="scientific">Pontibacter mangrovi</name>
    <dbReference type="NCBI Taxonomy" id="2589816"/>
    <lineage>
        <taxon>Bacteria</taxon>
        <taxon>Pseudomonadati</taxon>
        <taxon>Bacteroidota</taxon>
        <taxon>Cytophagia</taxon>
        <taxon>Cytophagales</taxon>
        <taxon>Hymenobacteraceae</taxon>
        <taxon>Pontibacter</taxon>
    </lineage>
</organism>
<keyword evidence="1" id="KW-0812">Transmembrane</keyword>
<keyword evidence="1" id="KW-0472">Membrane</keyword>
<feature type="transmembrane region" description="Helical" evidence="1">
    <location>
        <begin position="21"/>
        <end position="39"/>
    </location>
</feature>
<accession>A0A501W3A4</accession>
<evidence type="ECO:0000313" key="3">
    <source>
        <dbReference type="EMBL" id="TPE42584.1"/>
    </source>
</evidence>
<evidence type="ECO:0000259" key="2">
    <source>
        <dbReference type="PROSITE" id="PS50835"/>
    </source>
</evidence>
<dbReference type="Proteomes" id="UP000316727">
    <property type="component" value="Unassembled WGS sequence"/>
</dbReference>
<dbReference type="SMART" id="SM00089">
    <property type="entry name" value="PKD"/>
    <property type="match status" value="7"/>
</dbReference>
<dbReference type="NCBIfam" id="TIGR04183">
    <property type="entry name" value="Por_Secre_tail"/>
    <property type="match status" value="1"/>
</dbReference>
<dbReference type="InterPro" id="IPR036179">
    <property type="entry name" value="Ig-like_dom_sf"/>
</dbReference>
<gene>
    <name evidence="3" type="ORF">FJM65_17365</name>
</gene>
<proteinExistence type="predicted"/>
<dbReference type="InterPro" id="IPR035986">
    <property type="entry name" value="PKD_dom_sf"/>
</dbReference>
<keyword evidence="1" id="KW-1133">Transmembrane helix</keyword>
<dbReference type="InterPro" id="IPR014756">
    <property type="entry name" value="Ig_E-set"/>
</dbReference>
<dbReference type="InterPro" id="IPR026444">
    <property type="entry name" value="Secre_tail"/>
</dbReference>
<comment type="caution">
    <text evidence="3">The sequence shown here is derived from an EMBL/GenBank/DDBJ whole genome shotgun (WGS) entry which is preliminary data.</text>
</comment>
<reference evidence="3 4" key="1">
    <citation type="submission" date="2019-06" db="EMBL/GenBank/DDBJ databases">
        <title>A novel bacterium of genus Pontibacter, isolated from marine sediment.</title>
        <authorList>
            <person name="Huang H."/>
            <person name="Mo K."/>
            <person name="Hu Y."/>
        </authorList>
    </citation>
    <scope>NUCLEOTIDE SEQUENCE [LARGE SCALE GENOMIC DNA]</scope>
    <source>
        <strain evidence="3 4">HB172049</strain>
    </source>
</reference>
<dbReference type="OrthoDB" id="842906at2"/>
<dbReference type="Pfam" id="PF19081">
    <property type="entry name" value="Ig_7"/>
    <property type="match status" value="3"/>
</dbReference>
<dbReference type="InterPro" id="IPR013783">
    <property type="entry name" value="Ig-like_fold"/>
</dbReference>
<dbReference type="Gene3D" id="2.60.40.10">
    <property type="entry name" value="Immunoglobulins"/>
    <property type="match status" value="8"/>
</dbReference>
<dbReference type="InterPro" id="IPR022409">
    <property type="entry name" value="PKD/Chitinase_dom"/>
</dbReference>
<name>A0A501W3A4_9BACT</name>
<evidence type="ECO:0000256" key="1">
    <source>
        <dbReference type="SAM" id="Phobius"/>
    </source>
</evidence>
<dbReference type="SUPFAM" id="SSF81296">
    <property type="entry name" value="E set domains"/>
    <property type="match status" value="1"/>
</dbReference>
<dbReference type="SUPFAM" id="SSF49299">
    <property type="entry name" value="PKD domain"/>
    <property type="match status" value="2"/>
</dbReference>
<feature type="domain" description="Ig-like" evidence="2">
    <location>
        <begin position="626"/>
        <end position="708"/>
    </location>
</feature>
<keyword evidence="4" id="KW-1185">Reference proteome</keyword>
<sequence length="2169" mass="223360">MNQRFTHLIARAVNARLSKAYLSYWLFFLFLIIGNVAWGQTISTISPQCRTAGGGEFVLTVTGSEFNGSSAIWINGTPIATSRNGNTLTATVPASFTASIGVLSVQSSSSNKPSAASIPLVVIGAPSVAQTSGPACGPGQVTLTASGAPAGASYRWYTAASGGTAISGTSGATYSPIITTTTDYWVSMAAPGGCESERVRVTATINAIPAPPTTTTTTFQRCGPGEVTVSVEGAPSGGSYRWYTQQSGGTAIAGATGPSYTTSVTNSTTFFVSAVSPAGCESTSRTTVRVTVNNIPNTPTVTPGSSCDAGPVTLSATPGTGANIVNWYAAASGGDPIETGLTFTTPAITATTTYYVASYSTATTCESERVPVTATIIQTPTASISTSTPTTVCEGGSVLLTAVATPATPAVGSYTYQWYDGGQAIVNATASTYTASATGNYTVVITNTAGPCVSAASAPVAVTVNPFPVAEVTAATETELCEGESVILNVTPVEGATYQWQLNGADITGETGTSFTADAPGSYTVVVTTNSCPTTSNAIAVSVNPMPVAVITQGPEALLCEGGQVTLTAQTGAGYSYQWYLDGSPIATATESAYNATEAGAYTVEVTLGNCTASSEATTVTEQLLPTVAILASPDEPVCAGESVVLTASINPETPATGSYTYRWFEAGAPATTLGTDATFAAFASGVYNVEVTVNTCSVTAISPVTVTVNQRPAANITATGPLDFCEGGSVTLNVSDAVPVGDSYTYEWFNGSTSLGNNSPSLNVTASGTYTVSITNSAGCTNTAEAVIVRVGTIEEAAITYSEPTEFCEGSSIVLEATQAPAGQTYTYQWLSGGVEIEGATDRTYTATATGNYSVLVSNNGCSKSSAEVFVNVLPQPSAAIEGGNQETCFVPGSTASFSLEATFTGETAAWSSSNPNFAITNPVYDVENGRATATVIVTGTGNATITLTSSSAVAACGIGTSSVVLLVKPLPETTITPGGPVAFCQGDEVVLNAPEGTGYTYQWLLNGESLNAVGRSYTASVAGDYTVIVTNNECSAVSAPVTVTVNPLPSAEIIPSGSTVFCEGGSVTLTASSDLGTSFTWFRDGVQVGEGETYTASTAGSYTLQALAEGTGCINTSDPTVVVVNTAPTVSIQTSGSTTICQGSSVTLTAQATPAGASYTYQWFRGTTPVATTQQFTASQAGDYSVRVTNTATNCATTSNVTVTVTPNPVADAGGNKTVCSGQPVVLGAPAVAGYTYSWSPSTGLTSATAAQPTATITNTGTSSITRTYILTVTANGCTSTSSAIVTVTPAIAQNTISTTTTTACAGTTLSAITGSTPVGGNGPYAYKWESSITSATAGFSAATGSNAGQSYNPGTRSQTTWFRRLVTSGGCAVSVSNVVQVTVTPTTTYTLVLTANPFPVCPGQNTTYTATVLANVTSVNYPANPRYEQITWEGGTDVTSQFEFDWWKNDNNDRSEGQTGPTISLAGLSSTDYYTVRAKPKSGVNLSCPVYANPPSLTPPTNPDGAVLFSNRIYLGRPSDYGVSISRTPIGSICPGTPVTFTATPNAEYVNLTIEWIVRNSAGNIVASRPMNASRTFTSNTLQNGDVVSLNFTSDENKCSPVASSNAITMVVVVDQQLTGGGAYCVGSTSNVPVGLAGSQVGVSYQLRRNGSDIVRTVEGTGGPISFGPQQAGMYTVLPVSANGSCTQYPGAVTIYETPLPVTSYEVTVTNNGQYCEGGAGVTVGLNGSQAGVRYQLVKDGVLQTGSGAIVDGTGGAISFGTRTAGTYTVRATTIQGGTAASCSQDITNGKTVVMNPLPLAQSVEGTSYCTNQPGAQLSLAASQAGVTYALYSGGTKLADGANVNGTITFDYAAVAGTSYYIVATNTTTGCSSQFNVPAISTETPQPQFVEISIDPNPLEFGKPAKFTALPTNSGSSPTFQWYKYNFETFEFEAVEGATGSVYAVDNLQDDPIKMRVEVTASADACVTNAVALAETGTLDPLPVEIMYFRAVRQGNDAVLEWATAMEERNSGFEVQVSEDGFSFRKLAFVPTQNGNTVLKQVYRYTDRENGKRGTRYYRLKQVDEDGAFEYFTTKALNYGEVASQVKAFPNPFTTQITLDIAAEQSGMAQVAMYNAVGRQLLERTIEVEAGFNTAVLQVSPDLPHGVYFVRVLLEGNVYNLKLLKE</sequence>
<dbReference type="PROSITE" id="PS50835">
    <property type="entry name" value="IG_LIKE"/>
    <property type="match status" value="2"/>
</dbReference>
<evidence type="ECO:0000313" key="4">
    <source>
        <dbReference type="Proteomes" id="UP000316727"/>
    </source>
</evidence>
<protein>
    <submittedName>
        <fullName evidence="3">T9SS type A sorting domain-containing protein</fullName>
    </submittedName>
</protein>
<dbReference type="EMBL" id="VFRQ01000011">
    <property type="protein sequence ID" value="TPE42584.1"/>
    <property type="molecule type" value="Genomic_DNA"/>
</dbReference>
<dbReference type="SUPFAM" id="SSF48726">
    <property type="entry name" value="Immunoglobulin"/>
    <property type="match status" value="2"/>
</dbReference>
<dbReference type="InterPro" id="IPR007110">
    <property type="entry name" value="Ig-like_dom"/>
</dbReference>
<feature type="domain" description="Ig-like" evidence="2">
    <location>
        <begin position="1130"/>
        <end position="1206"/>
    </location>
</feature>